<feature type="compositionally biased region" description="Polar residues" evidence="5">
    <location>
        <begin position="668"/>
        <end position="683"/>
    </location>
</feature>
<evidence type="ECO:0000256" key="5">
    <source>
        <dbReference type="SAM" id="MobiDB-lite"/>
    </source>
</evidence>
<dbReference type="EMBL" id="SUNJ01005503">
    <property type="protein sequence ID" value="TPP63583.1"/>
    <property type="molecule type" value="Genomic_DNA"/>
</dbReference>
<dbReference type="Pfam" id="PF12130">
    <property type="entry name" value="bMERB_dom"/>
    <property type="match status" value="1"/>
</dbReference>
<comment type="caution">
    <text evidence="9">The sequence shown here is derived from an EMBL/GenBank/DDBJ whole genome shotgun (WGS) entry which is preliminary data.</text>
</comment>
<dbReference type="PANTHER" id="PTHR23167">
    <property type="entry name" value="CALPONIN HOMOLOGY DOMAIN-CONTAINING PROTEIN DDB_G0272472-RELATED"/>
    <property type="match status" value="1"/>
</dbReference>
<protein>
    <submittedName>
        <fullName evidence="9">EH domain-binding protein 1</fullName>
    </submittedName>
</protein>
<dbReference type="SUPFAM" id="SSF47576">
    <property type="entry name" value="Calponin-homology domain, CH-domain"/>
    <property type="match status" value="1"/>
</dbReference>
<feature type="compositionally biased region" description="Polar residues" evidence="5">
    <location>
        <begin position="584"/>
        <end position="593"/>
    </location>
</feature>
<gene>
    <name evidence="9" type="ORF">FGIG_05786</name>
</gene>
<dbReference type="SMART" id="SM01203">
    <property type="entry name" value="DUF3585"/>
    <property type="match status" value="1"/>
</dbReference>
<dbReference type="Pfam" id="PF10358">
    <property type="entry name" value="NT-C2"/>
    <property type="match status" value="1"/>
</dbReference>
<name>A0A504YQW4_FASGI</name>
<evidence type="ECO:0000313" key="9">
    <source>
        <dbReference type="EMBL" id="TPP63583.1"/>
    </source>
</evidence>
<dbReference type="Pfam" id="PF00307">
    <property type="entry name" value="CH"/>
    <property type="match status" value="1"/>
</dbReference>
<evidence type="ECO:0000256" key="3">
    <source>
        <dbReference type="ARBA" id="ARBA00022753"/>
    </source>
</evidence>
<dbReference type="PROSITE" id="PS51840">
    <property type="entry name" value="C2_NT"/>
    <property type="match status" value="1"/>
</dbReference>
<dbReference type="SMART" id="SM00033">
    <property type="entry name" value="CH"/>
    <property type="match status" value="1"/>
</dbReference>
<feature type="domain" description="C2 NT-type" evidence="7">
    <location>
        <begin position="7"/>
        <end position="166"/>
    </location>
</feature>
<sequence length="962" mass="106280">MSVWRRLQRVGKKAAKFQFTTSLQELTIECNQQYRPGTFVIVWSRRSRRYTSKPFECVPSTENTNVHMRVWAMPENIEFTTTLYRGEKSLQFEEKEWICQIEDVGNVTTSRLSGPSVRRRILATRQIDLSEFAANIPTQTSLKVVMRLASKKLVSASLLITLHSVIMREGEATDEDMISIASLMSLSRAGSFSVGGGLTIHDVGGGPFSPQTPRLSVTGGGMRCGAVSRLPPASAINFHADLTELTAKLQALERLPHEDVSNQVNDRPTKDTADSDRENVRSEHTTFSSTGSFSGDVMSRSAFNSTSSLPNTTNRSIKQESQALATQSGQDLLVWCQQVTKDYPNVKITDLTSSFQSGLAFCAIINHFFPDQLDFSQLSANNPVENCRLAFSVAAKLGIPRVLDPGEVTSKSRAPDLLSMMTYLHQLRTHCCGRAAESTDSNTLDSMLRLSNTGTDESNTKPLQESQSTEPSLVNHYSKQVTLGFWNAQCFFHVTPNFSPAKAANSDASTRDSKTRSSIDIDAFDSKLTTDDKSLAQKQNTSMRYEHMLAKARSMLQQTRLQQQGLAPFTEALPPLANARKSRPSSTSTFTGIPSSSSAAAAPANKTAGEEQKIGDGPSYLSDPCSAFALRNRPVYQRSSTRRKKSHRTLMRFNSDGTICMSNGGGSVSHSPPNPAGSNSLHQSMDIHSPGSSTTKNPPITASVQPSPSDGMKVRRLRLSQLNLFASGRGTTAPVPIRPAVDPPHSPQYGFSPSPVHKSKVIPNAHVLPASASSSPTTYRYALTDFQSPTRATQSSTTGTGCSNYISNEQAELEQAQRELDYEAAHLEQRLRLQMARGTGTAAEDELLKRWFVLVSRKSTLIRRGMQLSIMEKEDDLKKKTQMLQDELRKLLSVEDYMKTDSDRRREDLLLQDLVQLVNERDDMIHELDLHEQALAEELTLEQNAVKAFTSGRERTDRCIIQ</sequence>
<keyword evidence="10" id="KW-1185">Reference proteome</keyword>
<dbReference type="Proteomes" id="UP000316759">
    <property type="component" value="Unassembled WGS sequence"/>
</dbReference>
<feature type="domain" description="BMERB" evidence="8">
    <location>
        <begin position="788"/>
        <end position="944"/>
    </location>
</feature>
<dbReference type="InterPro" id="IPR036872">
    <property type="entry name" value="CH_dom_sf"/>
</dbReference>
<dbReference type="InterPro" id="IPR019448">
    <property type="entry name" value="NT-C2"/>
</dbReference>
<evidence type="ECO:0000259" key="6">
    <source>
        <dbReference type="PROSITE" id="PS50021"/>
    </source>
</evidence>
<dbReference type="PANTHER" id="PTHR23167:SF46">
    <property type="entry name" value="EPS15 HOMOLOGY DOMAIN CONTAINING PROTEIN-BINDING PROTEIN 1, ISOFORM F"/>
    <property type="match status" value="1"/>
</dbReference>
<feature type="compositionally biased region" description="Basic residues" evidence="5">
    <location>
        <begin position="640"/>
        <end position="650"/>
    </location>
</feature>
<keyword evidence="2" id="KW-0597">Phosphoprotein</keyword>
<comment type="subcellular location">
    <subcellularLocation>
        <location evidence="1">Endosome</location>
    </subcellularLocation>
</comment>
<dbReference type="PROSITE" id="PS51848">
    <property type="entry name" value="BMERB"/>
    <property type="match status" value="1"/>
</dbReference>
<dbReference type="InterPro" id="IPR001715">
    <property type="entry name" value="CH_dom"/>
</dbReference>
<feature type="compositionally biased region" description="Polar residues" evidence="5">
    <location>
        <begin position="690"/>
        <end position="708"/>
    </location>
</feature>
<feature type="region of interest" description="Disordered" evidence="5">
    <location>
        <begin position="577"/>
        <end position="620"/>
    </location>
</feature>
<feature type="region of interest" description="Disordered" evidence="5">
    <location>
        <begin position="443"/>
        <end position="472"/>
    </location>
</feature>
<proteinExistence type="predicted"/>
<dbReference type="OrthoDB" id="5972258at2759"/>
<keyword evidence="3" id="KW-0967">Endosome</keyword>
<feature type="region of interest" description="Disordered" evidence="5">
    <location>
        <begin position="634"/>
        <end position="711"/>
    </location>
</feature>
<dbReference type="InterPro" id="IPR050540">
    <property type="entry name" value="F-actin_Monoox_Mical"/>
</dbReference>
<evidence type="ECO:0000256" key="4">
    <source>
        <dbReference type="ARBA" id="ARBA00023054"/>
    </source>
</evidence>
<feature type="compositionally biased region" description="Basic and acidic residues" evidence="5">
    <location>
        <begin position="267"/>
        <end position="284"/>
    </location>
</feature>
<dbReference type="Gene3D" id="1.10.418.10">
    <property type="entry name" value="Calponin-like domain"/>
    <property type="match status" value="1"/>
</dbReference>
<dbReference type="GO" id="GO:0005768">
    <property type="term" value="C:endosome"/>
    <property type="evidence" value="ECO:0007669"/>
    <property type="project" value="UniProtKB-SubCell"/>
</dbReference>
<feature type="domain" description="Calponin-homology (CH)" evidence="6">
    <location>
        <begin position="326"/>
        <end position="432"/>
    </location>
</feature>
<dbReference type="InterPro" id="IPR022735">
    <property type="entry name" value="bMERB_dom"/>
</dbReference>
<dbReference type="STRING" id="46835.A0A504YQW4"/>
<feature type="compositionally biased region" description="Low complexity" evidence="5">
    <location>
        <begin position="594"/>
        <end position="604"/>
    </location>
</feature>
<dbReference type="FunFam" id="1.10.418.10:FF:000023">
    <property type="entry name" value="EH domain-binding protein 1 isoform X1"/>
    <property type="match status" value="1"/>
</dbReference>
<feature type="region of interest" description="Disordered" evidence="5">
    <location>
        <begin position="256"/>
        <end position="293"/>
    </location>
</feature>
<evidence type="ECO:0000259" key="8">
    <source>
        <dbReference type="PROSITE" id="PS51848"/>
    </source>
</evidence>
<evidence type="ECO:0000259" key="7">
    <source>
        <dbReference type="PROSITE" id="PS51840"/>
    </source>
</evidence>
<dbReference type="PROSITE" id="PS50021">
    <property type="entry name" value="CH"/>
    <property type="match status" value="1"/>
</dbReference>
<accession>A0A504YQW4</accession>
<evidence type="ECO:0000256" key="1">
    <source>
        <dbReference type="ARBA" id="ARBA00004177"/>
    </source>
</evidence>
<evidence type="ECO:0000256" key="2">
    <source>
        <dbReference type="ARBA" id="ARBA00022553"/>
    </source>
</evidence>
<keyword evidence="4" id="KW-0175">Coiled coil</keyword>
<dbReference type="AlphaFoldDB" id="A0A504YQW4"/>
<reference evidence="9 10" key="1">
    <citation type="submission" date="2019-04" db="EMBL/GenBank/DDBJ databases">
        <title>Annotation for the trematode Fasciola gigantica.</title>
        <authorList>
            <person name="Choi Y.-J."/>
        </authorList>
    </citation>
    <scope>NUCLEOTIDE SEQUENCE [LARGE SCALE GENOMIC DNA]</scope>
    <source>
        <strain evidence="9">Uganda_cow_1</strain>
    </source>
</reference>
<evidence type="ECO:0000313" key="10">
    <source>
        <dbReference type="Proteomes" id="UP000316759"/>
    </source>
</evidence>
<organism evidence="9 10">
    <name type="scientific">Fasciola gigantica</name>
    <name type="common">Giant liver fluke</name>
    <dbReference type="NCBI Taxonomy" id="46835"/>
    <lineage>
        <taxon>Eukaryota</taxon>
        <taxon>Metazoa</taxon>
        <taxon>Spiralia</taxon>
        <taxon>Lophotrochozoa</taxon>
        <taxon>Platyhelminthes</taxon>
        <taxon>Trematoda</taxon>
        <taxon>Digenea</taxon>
        <taxon>Plagiorchiida</taxon>
        <taxon>Echinostomata</taxon>
        <taxon>Echinostomatoidea</taxon>
        <taxon>Fasciolidae</taxon>
        <taxon>Fasciola</taxon>
    </lineage>
</organism>